<accession>G8A514</accession>
<reference evidence="2" key="1">
    <citation type="submission" date="2009-11" db="EMBL/GenBank/DDBJ databases">
        <title>Useful genes from Flammulina velutipes.</title>
        <authorList>
            <person name="Yoon H."/>
            <person name="Kim J.-G."/>
            <person name="Lee B.-M."/>
            <person name="Kong W.-S."/>
            <person name="Lee C.-S."/>
            <person name="Choi J.-W."/>
        </authorList>
    </citation>
    <scope>NUCLEOTIDE SEQUENCE</scope>
    <source>
        <strain evidence="2">KACC 42777</strain>
    </source>
</reference>
<keyword evidence="1" id="KW-0812">Transmembrane</keyword>
<evidence type="ECO:0000313" key="2">
    <source>
        <dbReference type="EMBL" id="ADX07288.1"/>
    </source>
</evidence>
<keyword evidence="1" id="KW-1133">Transmembrane helix</keyword>
<organism evidence="2">
    <name type="scientific">Flammulina velutipes</name>
    <name type="common">Agaricus velutipes</name>
    <dbReference type="NCBI Taxonomy" id="38945"/>
    <lineage>
        <taxon>Eukaryota</taxon>
        <taxon>Fungi</taxon>
        <taxon>Dikarya</taxon>
        <taxon>Basidiomycota</taxon>
        <taxon>Agaricomycotina</taxon>
        <taxon>Agaricomycetes</taxon>
        <taxon>Agaricomycetidae</taxon>
        <taxon>Agaricales</taxon>
        <taxon>Marasmiineae</taxon>
        <taxon>Physalacriaceae</taxon>
        <taxon>Flammulina</taxon>
    </lineage>
</organism>
<dbReference type="EMBL" id="GU169853">
    <property type="protein sequence ID" value="ADX07288.1"/>
    <property type="molecule type" value="mRNA"/>
</dbReference>
<dbReference type="AlphaFoldDB" id="G8A514"/>
<sequence>MVADSASFAFALVYDYLLPIPPGLLAVLAFIASGIVSAVPADVGARDTGIEARAIPDLSLDFAQWIWTGEEGSPGGGAPVGWRGFRKNISHIQTGCPVCVTFAIASDNGYIVYVNGEAVGDNLAKVGSTLAFLQLDVYSVALNPGGANVIAVNSTNIGSAASVVVTGIVQYGDGSEEAFVSDNSWLAFPGASPPAGFQNPLFVDAGWTPASQQGFMGSGPWGDPSILPFTGTECQVFTS</sequence>
<evidence type="ECO:0000256" key="1">
    <source>
        <dbReference type="SAM" id="Phobius"/>
    </source>
</evidence>
<feature type="transmembrane region" description="Helical" evidence="1">
    <location>
        <begin position="20"/>
        <end position="39"/>
    </location>
</feature>
<dbReference type="Gene3D" id="2.60.120.260">
    <property type="entry name" value="Galactose-binding domain-like"/>
    <property type="match status" value="1"/>
</dbReference>
<dbReference type="GO" id="GO:0030246">
    <property type="term" value="F:carbohydrate binding"/>
    <property type="evidence" value="ECO:0007669"/>
    <property type="project" value="UniProtKB-KW"/>
</dbReference>
<keyword evidence="1" id="KW-0472">Membrane</keyword>
<protein>
    <submittedName>
        <fullName evidence="2">Putative lectin</fullName>
    </submittedName>
</protein>
<proteinExistence type="evidence at transcript level"/>
<keyword evidence="2" id="KW-0430">Lectin</keyword>
<name>G8A514_FLAVE</name>